<dbReference type="AlphaFoldDB" id="A0A5C8UR10"/>
<dbReference type="RefSeq" id="WP_147783321.1">
    <property type="nucleotide sequence ID" value="NZ_VRMG01000006.1"/>
</dbReference>
<evidence type="ECO:0000313" key="2">
    <source>
        <dbReference type="Proteomes" id="UP000321379"/>
    </source>
</evidence>
<reference evidence="1 2" key="1">
    <citation type="submission" date="2019-08" db="EMBL/GenBank/DDBJ databases">
        <title>Bacterial whole genome sequence for Glaciihabitans sp. CHu50b-6-2.</title>
        <authorList>
            <person name="Jin L."/>
        </authorList>
    </citation>
    <scope>NUCLEOTIDE SEQUENCE [LARGE SCALE GENOMIC DNA]</scope>
    <source>
        <strain evidence="1 2">CHu50b-6-2</strain>
    </source>
</reference>
<dbReference type="Proteomes" id="UP000321379">
    <property type="component" value="Unassembled WGS sequence"/>
</dbReference>
<protein>
    <recommendedName>
        <fullName evidence="3">Fe-S cluster assembly protein HesB</fullName>
    </recommendedName>
</protein>
<evidence type="ECO:0008006" key="3">
    <source>
        <dbReference type="Google" id="ProtNLM"/>
    </source>
</evidence>
<accession>A0A5C8UR10</accession>
<dbReference type="InterPro" id="IPR035903">
    <property type="entry name" value="HesB-like_dom_sf"/>
</dbReference>
<organism evidence="1 2">
    <name type="scientific">Lacisediminihabitans profunda</name>
    <dbReference type="NCBI Taxonomy" id="2594790"/>
    <lineage>
        <taxon>Bacteria</taxon>
        <taxon>Bacillati</taxon>
        <taxon>Actinomycetota</taxon>
        <taxon>Actinomycetes</taxon>
        <taxon>Micrococcales</taxon>
        <taxon>Microbacteriaceae</taxon>
        <taxon>Lacisediminihabitans</taxon>
    </lineage>
</organism>
<dbReference type="SUPFAM" id="SSF89360">
    <property type="entry name" value="HesB-like domain"/>
    <property type="match status" value="1"/>
</dbReference>
<name>A0A5C8UR10_9MICO</name>
<keyword evidence="2" id="KW-1185">Reference proteome</keyword>
<dbReference type="Gene3D" id="2.60.300.12">
    <property type="entry name" value="HesB-like domain"/>
    <property type="match status" value="1"/>
</dbReference>
<evidence type="ECO:0000313" key="1">
    <source>
        <dbReference type="EMBL" id="TXN30639.1"/>
    </source>
</evidence>
<dbReference type="EMBL" id="VRMG01000006">
    <property type="protein sequence ID" value="TXN30639.1"/>
    <property type="molecule type" value="Genomic_DNA"/>
</dbReference>
<gene>
    <name evidence="1" type="ORF">FVP33_08960</name>
</gene>
<proteinExistence type="predicted"/>
<comment type="caution">
    <text evidence="1">The sequence shown here is derived from an EMBL/GenBank/DDBJ whole genome shotgun (WGS) entry which is preliminary data.</text>
</comment>
<sequence length="94" mass="9715">MLTLTHSASTAVKTIAERNADADAAGLRISTEPISGSEFSVAITPAPEPDDTVVESDGAKVFLEQNAAIALDSKILDAKTEDDGSVHFAISDQG</sequence>